<feature type="domain" description="CUB" evidence="9">
    <location>
        <begin position="2471"/>
        <end position="2588"/>
    </location>
</feature>
<feature type="domain" description="CUB" evidence="9">
    <location>
        <begin position="3586"/>
        <end position="3697"/>
    </location>
</feature>
<dbReference type="InterPro" id="IPR000742">
    <property type="entry name" value="EGF"/>
</dbReference>
<feature type="domain" description="CUB" evidence="9">
    <location>
        <begin position="1504"/>
        <end position="1617"/>
    </location>
</feature>
<dbReference type="InterPro" id="IPR000859">
    <property type="entry name" value="CUB_dom"/>
</dbReference>
<evidence type="ECO:0000256" key="6">
    <source>
        <dbReference type="PROSITE-ProRule" id="PRU00059"/>
    </source>
</evidence>
<evidence type="ECO:0008006" key="13">
    <source>
        <dbReference type="Google" id="ProtNLM"/>
    </source>
</evidence>
<dbReference type="SUPFAM" id="SSF49854">
    <property type="entry name" value="Spermadhesin, CUB domain"/>
    <property type="match status" value="27"/>
</dbReference>
<feature type="domain" description="CUB" evidence="9">
    <location>
        <begin position="1154"/>
        <end position="1266"/>
    </location>
</feature>
<dbReference type="Gene3D" id="2.10.25.10">
    <property type="entry name" value="Laminin"/>
    <property type="match status" value="7"/>
</dbReference>
<feature type="domain" description="CUB" evidence="9">
    <location>
        <begin position="683"/>
        <end position="796"/>
    </location>
</feature>
<dbReference type="InterPro" id="IPR000152">
    <property type="entry name" value="EGF-type_Asp/Asn_hydroxyl_site"/>
</dbReference>
<feature type="domain" description="CUB" evidence="9">
    <location>
        <begin position="915"/>
        <end position="1029"/>
    </location>
</feature>
<evidence type="ECO:0000256" key="5">
    <source>
        <dbReference type="ARBA" id="ARBA00023180"/>
    </source>
</evidence>
<feature type="domain" description="CUB" evidence="9">
    <location>
        <begin position="1980"/>
        <end position="2096"/>
    </location>
</feature>
<feature type="disulfide bond" evidence="7">
    <location>
        <begin position="529"/>
        <end position="546"/>
    </location>
</feature>
<feature type="domain" description="CUB" evidence="9">
    <location>
        <begin position="3190"/>
        <end position="3304"/>
    </location>
</feature>
<feature type="domain" description="CUB" evidence="9">
    <location>
        <begin position="3703"/>
        <end position="3820"/>
    </location>
</feature>
<keyword evidence="4 7" id="KW-1015">Disulfide bond</keyword>
<dbReference type="CDD" id="cd00054">
    <property type="entry name" value="EGF_CA"/>
    <property type="match status" value="5"/>
</dbReference>
<name>A0ABQ9Z7Q6_9CRUS</name>
<dbReference type="SMART" id="SM00042">
    <property type="entry name" value="CUB"/>
    <property type="match status" value="27"/>
</dbReference>
<feature type="disulfide bond" evidence="7">
    <location>
        <begin position="264"/>
        <end position="273"/>
    </location>
</feature>
<dbReference type="SMART" id="SM00179">
    <property type="entry name" value="EGF_CA"/>
    <property type="match status" value="7"/>
</dbReference>
<gene>
    <name evidence="11" type="ORF">OUZ56_013664</name>
</gene>
<evidence type="ECO:0000256" key="1">
    <source>
        <dbReference type="ARBA" id="ARBA00022536"/>
    </source>
</evidence>
<dbReference type="SMART" id="SM00181">
    <property type="entry name" value="EGF"/>
    <property type="match status" value="8"/>
</dbReference>
<dbReference type="SUPFAM" id="SSF57184">
    <property type="entry name" value="Growth factor receptor domain"/>
    <property type="match status" value="1"/>
</dbReference>
<dbReference type="SUPFAM" id="SSF57196">
    <property type="entry name" value="EGF/Laminin"/>
    <property type="match status" value="4"/>
</dbReference>
<dbReference type="InterPro" id="IPR009030">
    <property type="entry name" value="Growth_fac_rcpt_cys_sf"/>
</dbReference>
<feature type="domain" description="CUB" evidence="9">
    <location>
        <begin position="2720"/>
        <end position="2844"/>
    </location>
</feature>
<evidence type="ECO:0000256" key="7">
    <source>
        <dbReference type="PROSITE-ProRule" id="PRU00076"/>
    </source>
</evidence>
<feature type="domain" description="CUB" evidence="9">
    <location>
        <begin position="2592"/>
        <end position="2715"/>
    </location>
</feature>
<evidence type="ECO:0000313" key="11">
    <source>
        <dbReference type="EMBL" id="KAK4008530.1"/>
    </source>
</evidence>
<feature type="domain" description="EGF-like" evidence="10">
    <location>
        <begin position="195"/>
        <end position="231"/>
    </location>
</feature>
<dbReference type="InterPro" id="IPR018097">
    <property type="entry name" value="EGF_Ca-bd_CS"/>
</dbReference>
<feature type="domain" description="CUB" evidence="9">
    <location>
        <begin position="1384"/>
        <end position="1502"/>
    </location>
</feature>
<dbReference type="InterPro" id="IPR001881">
    <property type="entry name" value="EGF-like_Ca-bd_dom"/>
</dbReference>
<protein>
    <recommendedName>
        <fullName evidence="13">Cubilin</fullName>
    </recommendedName>
</protein>
<feature type="domain" description="CUB" evidence="9">
    <location>
        <begin position="802"/>
        <end position="914"/>
    </location>
</feature>
<feature type="domain" description="CUB" evidence="9">
    <location>
        <begin position="1868"/>
        <end position="1979"/>
    </location>
</feature>
<dbReference type="PROSITE" id="PS00022">
    <property type="entry name" value="EGF_1"/>
    <property type="match status" value="4"/>
</dbReference>
<evidence type="ECO:0000256" key="3">
    <source>
        <dbReference type="ARBA" id="ARBA00022737"/>
    </source>
</evidence>
<feature type="domain" description="CUB" evidence="9">
    <location>
        <begin position="3076"/>
        <end position="3188"/>
    </location>
</feature>
<dbReference type="EMBL" id="JAOYFB010000002">
    <property type="protein sequence ID" value="KAK4008530.1"/>
    <property type="molecule type" value="Genomic_DNA"/>
</dbReference>
<feature type="disulfide bond" evidence="7">
    <location>
        <begin position="548"/>
        <end position="557"/>
    </location>
</feature>
<reference evidence="11 12" key="1">
    <citation type="journal article" date="2023" name="Nucleic Acids Res.">
        <title>The hologenome of Daphnia magna reveals possible DNA methylation and microbiome-mediated evolution of the host genome.</title>
        <authorList>
            <person name="Chaturvedi A."/>
            <person name="Li X."/>
            <person name="Dhandapani V."/>
            <person name="Marshall H."/>
            <person name="Kissane S."/>
            <person name="Cuenca-Cambronero M."/>
            <person name="Asole G."/>
            <person name="Calvet F."/>
            <person name="Ruiz-Romero M."/>
            <person name="Marangio P."/>
            <person name="Guigo R."/>
            <person name="Rago D."/>
            <person name="Mirbahai L."/>
            <person name="Eastwood N."/>
            <person name="Colbourne J.K."/>
            <person name="Zhou J."/>
            <person name="Mallon E."/>
            <person name="Orsini L."/>
        </authorList>
    </citation>
    <scope>NUCLEOTIDE SEQUENCE [LARGE SCALE GENOMIC DNA]</scope>
    <source>
        <strain evidence="11">LRV0_1</strain>
    </source>
</reference>
<dbReference type="Pfam" id="PF12661">
    <property type="entry name" value="hEGF"/>
    <property type="match status" value="1"/>
</dbReference>
<dbReference type="PROSITE" id="PS50026">
    <property type="entry name" value="EGF_3"/>
    <property type="match status" value="4"/>
</dbReference>
<keyword evidence="2" id="KW-0732">Signal</keyword>
<feature type="disulfide bond" evidence="6">
    <location>
        <begin position="683"/>
        <end position="710"/>
    </location>
</feature>
<organism evidence="11 12">
    <name type="scientific">Daphnia magna</name>
    <dbReference type="NCBI Taxonomy" id="35525"/>
    <lineage>
        <taxon>Eukaryota</taxon>
        <taxon>Metazoa</taxon>
        <taxon>Ecdysozoa</taxon>
        <taxon>Arthropoda</taxon>
        <taxon>Crustacea</taxon>
        <taxon>Branchiopoda</taxon>
        <taxon>Diplostraca</taxon>
        <taxon>Cladocera</taxon>
        <taxon>Anomopoda</taxon>
        <taxon>Daphniidae</taxon>
        <taxon>Daphnia</taxon>
    </lineage>
</organism>
<dbReference type="PROSITE" id="PS00010">
    <property type="entry name" value="ASX_HYDROXYL"/>
    <property type="match status" value="2"/>
</dbReference>
<keyword evidence="3" id="KW-0677">Repeat</keyword>
<feature type="domain" description="CUB" evidence="9">
    <location>
        <begin position="1270"/>
        <end position="1383"/>
    </location>
</feature>
<dbReference type="PROSITE" id="PS01187">
    <property type="entry name" value="EGF_CA"/>
    <property type="match status" value="1"/>
</dbReference>
<feature type="domain" description="CUB" evidence="9">
    <location>
        <begin position="3311"/>
        <end position="3430"/>
    </location>
</feature>
<feature type="domain" description="EGF-like" evidence="10">
    <location>
        <begin position="233"/>
        <end position="274"/>
    </location>
</feature>
<keyword evidence="12" id="KW-1185">Reference proteome</keyword>
<feature type="disulfide bond" evidence="7">
    <location>
        <begin position="508"/>
        <end position="517"/>
    </location>
</feature>
<feature type="domain" description="CUB" evidence="9">
    <location>
        <begin position="1736"/>
        <end position="1864"/>
    </location>
</feature>
<feature type="coiled-coil region" evidence="8">
    <location>
        <begin position="137"/>
        <end position="193"/>
    </location>
</feature>
<evidence type="ECO:0000259" key="10">
    <source>
        <dbReference type="PROSITE" id="PS50026"/>
    </source>
</evidence>
<feature type="disulfide bond" evidence="7">
    <location>
        <begin position="487"/>
        <end position="497"/>
    </location>
</feature>
<dbReference type="InterPro" id="IPR013032">
    <property type="entry name" value="EGF-like_CS"/>
</dbReference>
<evidence type="ECO:0000256" key="8">
    <source>
        <dbReference type="SAM" id="Coils"/>
    </source>
</evidence>
<feature type="domain" description="CUB" evidence="9">
    <location>
        <begin position="1033"/>
        <end position="1148"/>
    </location>
</feature>
<evidence type="ECO:0000256" key="4">
    <source>
        <dbReference type="ARBA" id="ARBA00023157"/>
    </source>
</evidence>
<dbReference type="PROSITE" id="PS01180">
    <property type="entry name" value="CUB"/>
    <property type="match status" value="27"/>
</dbReference>
<feature type="domain" description="CUB" evidence="9">
    <location>
        <begin position="564"/>
        <end position="679"/>
    </location>
</feature>
<dbReference type="Proteomes" id="UP001234178">
    <property type="component" value="Unassembled WGS sequence"/>
</dbReference>
<feature type="domain" description="EGF-like" evidence="10">
    <location>
        <begin position="483"/>
        <end position="518"/>
    </location>
</feature>
<dbReference type="PANTHER" id="PTHR24251">
    <property type="entry name" value="OVOCHYMASE-RELATED"/>
    <property type="match status" value="1"/>
</dbReference>
<dbReference type="PANTHER" id="PTHR24251:SF37">
    <property type="entry name" value="CUB DOMAIN-CONTAINING PROTEIN"/>
    <property type="match status" value="1"/>
</dbReference>
<keyword evidence="1 7" id="KW-0245">EGF-like domain</keyword>
<evidence type="ECO:0000259" key="9">
    <source>
        <dbReference type="PROSITE" id="PS01180"/>
    </source>
</evidence>
<dbReference type="Gene3D" id="2.60.120.290">
    <property type="entry name" value="Spermadhesin, CUB domain"/>
    <property type="match status" value="27"/>
</dbReference>
<dbReference type="CDD" id="cd00041">
    <property type="entry name" value="CUB"/>
    <property type="match status" value="27"/>
</dbReference>
<feature type="domain" description="CUB" evidence="9">
    <location>
        <begin position="2962"/>
        <end position="3075"/>
    </location>
</feature>
<feature type="disulfide bond" evidence="6">
    <location>
        <begin position="564"/>
        <end position="591"/>
    </location>
</feature>
<sequence>MLLWSNIKGLFEERSTSVEQFCSLLNSCYVKLGYSRVPGGEFLHLHVFVNQSRALYDGRVRIRTQDGHLQLMVPDERSISLITGRNGRILFNGEDISSAYQTVRNVSLELATLRQRELASLQTKQLELFARLDGDTGENLHDRLVALEQSLANLTSQNVQTVTNDRTGTPNNFRRLRRRVQTLERNVQRLTTAIQTDDCASSPCRNGAICIDSYNKFQCLCPPNWEGTACDVDIDECDSFRGTDLGCQNGATCVNTAGSYRCTCPPGWFGVHCTQRTDGCNSGTNEQICGHGICLSQPGQGRGYICLCEQGWTTDGVNPGCMVDVDECLYPIPLCSVNPRVQCINLPGSFRCGACPVGYTGNGHYCTDVDECQINNGGCSISPRVQCTNTMGSRSCGPCPPGYQGDGVSCSFVGACTLNNGGCHPEAFCYDNPAISSSYVSCQCRPGLTGNGIGPMGCVPLRGGGRRGGGGGRGGGAIGPVNYNDPCSPNPCVYGTCSRVGNEFRCDCQAGYAGQTCSIPLDACMSSPCLNGGTCATVGPNRQFRCICPAGFTGNECQNEIQACGGTIYETNGTISFPSSDGGLYPHQISCAWVINTTPGKVMNMTFTRFHLESSENCKFDWVQFHDGEDASAQIVGRYCGDQNFPAGSMVTTHNQIYMWFRSDHSVNGQGFELVWNTIDPVCGGEISTSTYGTVNSPGYPGHYPANRDCVWLLTAPLGKRIQFTFATLQLEHHTNCSYDFLEIRDGLALTDNSLGKFCSTANPPPLTTSGPYAMINFHSDATSNDNGFHITYAVINGIPGCGGLLTGPGGTLSSPNHPDTYEHNLDCEWVIRATRNERIRLTFTALSLETSRNCVYDYVEIREGNTPQSPLIGRYCSRNVPLPVLSQGNQLFVRFKSDFSVASSGFRARYETVCGGTWTESSGMIQSPNFPSPYPASKQCVYVIALDPGKAVRLDFLTFDVEGSPDCRYDYVEIRDGDNSNSTLIGRYCGPPSLIPPPIVSTHNYLWIKFQTDASDQNLGFQANYSSIDVGCGGILTRPQGLIASPLHPEVYPHGATCRWIVRAGPGKVVRLQWMSFALEPAPPSCYFDSVSVYDNSTIPNTGGLVGRYCGTALPPSITSTGDTLTIVFKSDTSLAAEGFTATYVTLNSSLLCGGTYYTETGMIASPGFPNGYPPRLDCSWIIRAPLNRQIQLNITDFDMENHTQCQMDYLEIRNGGGPTSPLIGTFCGRNIPLTIPSHSHEMYIRLVTDYSLFGRGFRLFWDATATGCGGVLTSPEGSIVSPGYPSSYGENAECIWRIEVSHGSRVLFAFVDLDMESQPSGCAFDYVEVRNGRDRRAPLVGRYCNSFSLVPIVSKSTSLYVKFKSDSSLAGRGFKARYETLCNTELRGLSGVIESPNFPNNYPHNRNCTWTIAAPLGNRINLTFSHFDVEDHGSHESTELVPVNCMYDFVEIRQPNGTLGRFCGSSLPPELGSTQDKVMIQFMSDLSVAHNGFRLEWRVIGCGGRLAKPFGSLKSPGYPSSYPFKTDCVWEIETEPGSRVELTIKDIDIESAVSCNYDFLRVHGGADETSPKLAEFCHRQDKPVVVTAIGNRMYVHFHSDESLRGKGFIASFKTLPNGCGGYYKSPAGIIHSPNYPQNYDHDADCTWLIEVAVNHVVVLNFVDFDVEPFTNCTFDYVAVYDGPSLNDTEIARFCGSTLPNPPYIRSTSNQMFIRLKADGSVSARGFVANYTTGCGASITVNQEDIGELTSPNFPHYYSNWFNCTWTLTAANPDDRIYLMFTHMDLHSFVPQSSAITAADTNCTTSFVRVQDGDDSDAPVVGNYCLTRVPSPITSQGSSLYVRLQTTPLMLLGAGFRATYSVLSQACGGEFTSEHGSFSSPSFPNSYPVSTECIWTISASAGNRVMVSFRMFDIQETEFCNGDYLEIRTNNGGGELLGHFCGSGFLPSNITAANKLWIKFRSDADSTAPGFVADYSLLHGNDLSGNRGEIASPLYPHPYIHRDDFSWRVTVDNERFVRLYFYPQFSLEREHDSTTCISSVLVYDGYDEQAPLLGEYCGEIRPRQRYVIASGNVVYIVFRSRSIEGSFFRLRWDAVLSSAPTMISTPAPMNSSVVCGNDFFVTDGNFTMVTSPGFPIGYANNLICTWTLTADPHYRIAMTLITLDMEAGSCMFDYVEIANNGDVRPKLLGRYCRRDQQGLVVTSAGNSATVTFRTDSTVNQTGFQINAKAVCGGIVRESRGVIKSPKYPANYPASTTCEWDVSVRPGRTISVSFDNMQIASDMPACSQDYVILRNGESVDSPVLGSGRLCGNSIPTGSMVTTGNRLHIKFVSDGQTSSAGFQLRFEEVRTACGGRLTLTNDIREITIESPNRPSPSPPNAECEWIILAPGGHAVQLDFVGQLDILSQYACRSAGVEVRNGGTLSSPVLGRYCGRNAPGSIFSTGNSLHVRYFNSLQNPGTGFQARVSIARCGGTIVASRGVLISPNYPSSYEPNTRCVWTIRGPVGHYMNFQFTDLDLPPIAAIGGNCSTVDYVEIRERNATNEVLATVCGSDFSNVISSYSNEVDVIFQTGSRVYNRQGFRITYNTSIDGCGGDVSGSSGIIQSPSYPNSYPHGRICIWKIRGPIGRSITLTFTDFALEGPLRRAGSTQSECQDFVYAINGPDIQSSPLYRNSSKRCGSTLPEIVSSSGNNMILIFRTDGSVTHRGFSARYDTDQPAACGGELNGAVGSSGYFTSPGFVSPTSGNYSNSLYCEWQLVNTEPTNSSVIFTIDAMDIEGRLPNSDQCSFDSLSFYGGSMRIPMGQYCGNETSGTSIYNPFPESLIRFTTDMTITGIGFNTTYRVSPCGGDITNPQTISSPNFPTYYGLNVDCVWLIDLSENGQQVQVTFDDMQLDSDDCSQDYLRILNGHMPTSPQLGRYCGSTRPNVIRSQSSYLWVHFHSDNVSGNSKGFSITVDAVTSGCGGIMHSRTGVITSPNYPAAYGTDAECEWEIRVDPGYKVIADFFQRFDLENSTNCQNDFVELLDWKNETWHSLGRFCGKQFPPTITTSGETMKVLFRSNSVHQGDGFRMRWKVGCGGEFDSPTGQITSPNYPQRYGDNLLCNYTITATPDTYIIAKFIDKFEIESHPLCIYDRLAAYQGNSSISAPIGRYCGSQIPPPIVSHNTLFMQFRTDGSISGSGFKISYTKQECGGTITSPTIISSPSHPDTYYNNLNCTWRIEAPADQVVDIKFQSLTLETHRDCRYDWVAAYEGLRVNQSQLLGRYCGNFTYQLPRVKSRGSKALIHFRTDWSVSHGGFSASIRFTSGERQGCGGLINLTANAQQQLRAPDAAVLPRNGHIDGELDCQWTVIAPPGKVIRLQLTQIDMTEGGCSQDYVEARDGAGKSASLIGRYCGSVVPSSLIGSTNIMWIQLVTGTSNRRANFVATLSYQETPCGSTGTLDATEMNQILSSPNYPAPPGANLRCRWLIDGNSTAVQIRFQHLSIGSADSAQCTNDRLEIQDIISASQNQEASGDLILNGDGASVVTLDQNQRIIIQRELGQRLTFCGTRLPHDVISSGGALAVTLITGNSAASSGGFQLQYSLATCNRSYEGVEGRIVSPRWPGFFRSNDYCQMTIESPANTTISLYFNLFRLMNSLNCSVSSLEIRDGGTSSDRLLGNLCGSALPNSIFSSSNRLWLQFRPSLLPQRGYDLTFTSTQQGPGCGGALFNTRGSVTSPGFPGNVSRATDCRWELSVPIGMIIKIDFPMFQFGPSDDCMNNYVEISDIRASPDGTLGEAWRARYCGNDRPSTYVGSSNGATLRYVTSTNNTGSGWRAVFQGVTSIHGNQ</sequence>
<dbReference type="Pfam" id="PF00008">
    <property type="entry name" value="EGF"/>
    <property type="match status" value="2"/>
</dbReference>
<dbReference type="Pfam" id="PF00431">
    <property type="entry name" value="CUB"/>
    <property type="match status" value="27"/>
</dbReference>
<comment type="caution">
    <text evidence="11">The sequence shown here is derived from an EMBL/GenBank/DDBJ whole genome shotgun (WGS) entry which is preliminary data.</text>
</comment>
<feature type="domain" description="CUB" evidence="9">
    <location>
        <begin position="2116"/>
        <end position="2231"/>
    </location>
</feature>
<dbReference type="InterPro" id="IPR049883">
    <property type="entry name" value="NOTCH1_EGF-like"/>
</dbReference>
<evidence type="ECO:0000256" key="2">
    <source>
        <dbReference type="ARBA" id="ARBA00022729"/>
    </source>
</evidence>
<feature type="domain" description="CUB" evidence="9">
    <location>
        <begin position="2846"/>
        <end position="2958"/>
    </location>
</feature>
<comment type="caution">
    <text evidence="7">Lacks conserved residue(s) required for the propagation of feature annotation.</text>
</comment>
<accession>A0ABQ9Z7Q6</accession>
<feature type="domain" description="CUB" evidence="9">
    <location>
        <begin position="1621"/>
        <end position="1735"/>
    </location>
</feature>
<feature type="domain" description="CUB" evidence="9">
    <location>
        <begin position="2352"/>
        <end position="2469"/>
    </location>
</feature>
<feature type="domain" description="CUB" evidence="9">
    <location>
        <begin position="3434"/>
        <end position="3584"/>
    </location>
</feature>
<dbReference type="Pfam" id="PF07645">
    <property type="entry name" value="EGF_CA"/>
    <property type="match status" value="2"/>
</dbReference>
<dbReference type="PROSITE" id="PS01186">
    <property type="entry name" value="EGF_2"/>
    <property type="match status" value="3"/>
</dbReference>
<dbReference type="CDD" id="cd22201">
    <property type="entry name" value="cubilin_NTD"/>
    <property type="match status" value="1"/>
</dbReference>
<keyword evidence="8" id="KW-0175">Coiled coil</keyword>
<feature type="disulfide bond" evidence="7">
    <location>
        <begin position="221"/>
        <end position="230"/>
    </location>
</feature>
<feature type="domain" description="EGF-like" evidence="10">
    <location>
        <begin position="520"/>
        <end position="558"/>
    </location>
</feature>
<feature type="domain" description="CUB" evidence="9">
    <location>
        <begin position="2232"/>
        <end position="2348"/>
    </location>
</feature>
<keyword evidence="5" id="KW-0325">Glycoprotein</keyword>
<proteinExistence type="predicted"/>
<dbReference type="InterPro" id="IPR035914">
    <property type="entry name" value="Sperma_CUB_dom_sf"/>
</dbReference>
<evidence type="ECO:0000313" key="12">
    <source>
        <dbReference type="Proteomes" id="UP001234178"/>
    </source>
</evidence>